<reference evidence="2" key="1">
    <citation type="submission" date="2017-01" db="EMBL/GenBank/DDBJ databases">
        <authorList>
            <person name="Varghese N."/>
            <person name="Submissions S."/>
        </authorList>
    </citation>
    <scope>NUCLEOTIDE SEQUENCE [LARGE SCALE GENOMIC DNA]</scope>
    <source>
        <strain evidence="2">DSM 17126</strain>
    </source>
</reference>
<gene>
    <name evidence="1" type="ORF">SAMN05421639_1015</name>
</gene>
<dbReference type="EMBL" id="FTNY01000001">
    <property type="protein sequence ID" value="SIS27852.1"/>
    <property type="molecule type" value="Genomic_DNA"/>
</dbReference>
<name>A0A1N7HSN7_9FLAO</name>
<protein>
    <submittedName>
        <fullName evidence="1">Uncharacterized protein</fullName>
    </submittedName>
</protein>
<keyword evidence="2" id="KW-1185">Reference proteome</keyword>
<dbReference type="AlphaFoldDB" id="A0A1N7HSN7"/>
<organism evidence="1 2">
    <name type="scientific">Chryseobacterium shigense</name>
    <dbReference type="NCBI Taxonomy" id="297244"/>
    <lineage>
        <taxon>Bacteria</taxon>
        <taxon>Pseudomonadati</taxon>
        <taxon>Bacteroidota</taxon>
        <taxon>Flavobacteriia</taxon>
        <taxon>Flavobacteriales</taxon>
        <taxon>Weeksellaceae</taxon>
        <taxon>Chryseobacterium group</taxon>
        <taxon>Chryseobacterium</taxon>
    </lineage>
</organism>
<accession>A0A1N7HSN7</accession>
<evidence type="ECO:0000313" key="1">
    <source>
        <dbReference type="EMBL" id="SIS27852.1"/>
    </source>
</evidence>
<sequence>MSLRYYETFQYKNSLDFTHLQVKFSEVQKKKIINECININIFITIVK</sequence>
<proteinExistence type="predicted"/>
<evidence type="ECO:0000313" key="2">
    <source>
        <dbReference type="Proteomes" id="UP000186373"/>
    </source>
</evidence>
<dbReference type="Proteomes" id="UP000186373">
    <property type="component" value="Unassembled WGS sequence"/>
</dbReference>